<evidence type="ECO:0000256" key="1">
    <source>
        <dbReference type="SAM" id="MobiDB-lite"/>
    </source>
</evidence>
<proteinExistence type="predicted"/>
<feature type="region of interest" description="Disordered" evidence="1">
    <location>
        <begin position="261"/>
        <end position="293"/>
    </location>
</feature>
<dbReference type="RefSeq" id="WP_270071257.1">
    <property type="nucleotide sequence ID" value="NZ_JAJAQC010000008.1"/>
</dbReference>
<keyword evidence="3" id="KW-1185">Reference proteome</keyword>
<dbReference type="Proteomes" id="UP001140076">
    <property type="component" value="Unassembled WGS sequence"/>
</dbReference>
<evidence type="ECO:0000313" key="3">
    <source>
        <dbReference type="Proteomes" id="UP001140076"/>
    </source>
</evidence>
<dbReference type="EMBL" id="JAJAQC010000008">
    <property type="protein sequence ID" value="MDA0563967.1"/>
    <property type="molecule type" value="Genomic_DNA"/>
</dbReference>
<protein>
    <submittedName>
        <fullName evidence="2">Uncharacterized protein</fullName>
    </submittedName>
</protein>
<accession>A0A9X3SDL3</accession>
<name>A0A9X3SDL3_9ACTN</name>
<sequence>MAKAEWARAAAGLTVTSVAAAATLYGVSELTRERSTAPGVRPHWADAGALTAMARDAHDGVVQASLKSRNDIAVLTANPDLYEQERRYFHSVRLNRSAEVEKDYKEHGGVFGTYAMDYNRYLQSLEYCIGEGHGVDYTSPQFSHVSGLPDDVGDLKPNDAARFLSNSGQVLNAVAKWAERYAATRRGTAQEEQAAALVANTREYVRQFPSPTEIDAAQRSDEHALESGLFTAAASAVKTANTAESAKTVKDLPGALPMNAETLAAGRSNARRVKRRPQAPTPGSARRAAPKAT</sequence>
<organism evidence="2 3">
    <name type="scientific">Streptomonospora mangrovi</name>
    <dbReference type="NCBI Taxonomy" id="2883123"/>
    <lineage>
        <taxon>Bacteria</taxon>
        <taxon>Bacillati</taxon>
        <taxon>Actinomycetota</taxon>
        <taxon>Actinomycetes</taxon>
        <taxon>Streptosporangiales</taxon>
        <taxon>Nocardiopsidaceae</taxon>
        <taxon>Streptomonospora</taxon>
    </lineage>
</organism>
<comment type="caution">
    <text evidence="2">The sequence shown here is derived from an EMBL/GenBank/DDBJ whole genome shotgun (WGS) entry which is preliminary data.</text>
</comment>
<gene>
    <name evidence="2" type="ORF">LG943_06450</name>
</gene>
<dbReference type="AlphaFoldDB" id="A0A9X3SDL3"/>
<reference evidence="2" key="1">
    <citation type="submission" date="2021-10" db="EMBL/GenBank/DDBJ databases">
        <title>Streptomonospora sp. nov., isolated from mangrove soil.</title>
        <authorList>
            <person name="Chen X."/>
            <person name="Ge X."/>
            <person name="Liu W."/>
        </authorList>
    </citation>
    <scope>NUCLEOTIDE SEQUENCE</scope>
    <source>
        <strain evidence="2">S1-112</strain>
    </source>
</reference>
<evidence type="ECO:0000313" key="2">
    <source>
        <dbReference type="EMBL" id="MDA0563967.1"/>
    </source>
</evidence>